<comment type="caution">
    <text evidence="2">The sequence shown here is derived from an EMBL/GenBank/DDBJ whole genome shotgun (WGS) entry which is preliminary data.</text>
</comment>
<evidence type="ECO:0000313" key="2">
    <source>
        <dbReference type="EMBL" id="KWV59106.1"/>
    </source>
</evidence>
<evidence type="ECO:0000313" key="3">
    <source>
        <dbReference type="Proteomes" id="UP000057737"/>
    </source>
</evidence>
<dbReference type="EMBL" id="LNCU01000034">
    <property type="protein sequence ID" value="KWV59106.1"/>
    <property type="molecule type" value="Genomic_DNA"/>
</dbReference>
<feature type="signal peptide" evidence="1">
    <location>
        <begin position="1"/>
        <end position="23"/>
    </location>
</feature>
<organism evidence="2 3">
    <name type="scientific">Bradyrhizobium macuxiense</name>
    <dbReference type="NCBI Taxonomy" id="1755647"/>
    <lineage>
        <taxon>Bacteria</taxon>
        <taxon>Pseudomonadati</taxon>
        <taxon>Pseudomonadota</taxon>
        <taxon>Alphaproteobacteria</taxon>
        <taxon>Hyphomicrobiales</taxon>
        <taxon>Nitrobacteraceae</taxon>
        <taxon>Bradyrhizobium</taxon>
    </lineage>
</organism>
<sequence length="160" mass="15956">MRFAGLTTLAGALALAAVSAASAAPATASGSVALALAGVVAPYSPLPAAEKAAVAAFFNGDSHVAYAKKIIVTADKIVCRASNVDITSRSCQLTFGSHTRTVKGRQANEIFATEALAGVPSDGAAGTIFESLTKLSCTLDPKMIKENGGGGADCTLEPGN</sequence>
<dbReference type="AlphaFoldDB" id="A0A120FQV0"/>
<feature type="chain" id="PRO_5007165586" description="DUF3617 family protein" evidence="1">
    <location>
        <begin position="24"/>
        <end position="160"/>
    </location>
</feature>
<dbReference type="Proteomes" id="UP000057737">
    <property type="component" value="Unassembled WGS sequence"/>
</dbReference>
<protein>
    <recommendedName>
        <fullName evidence="4">DUF3617 family protein</fullName>
    </recommendedName>
</protein>
<gene>
    <name evidence="2" type="ORF">AS156_33315</name>
</gene>
<keyword evidence="3" id="KW-1185">Reference proteome</keyword>
<accession>A0A120FQV0</accession>
<proteinExistence type="predicted"/>
<keyword evidence="1" id="KW-0732">Signal</keyword>
<dbReference type="RefSeq" id="WP_066502950.1">
    <property type="nucleotide sequence ID" value="NZ_LNCU01000034.1"/>
</dbReference>
<evidence type="ECO:0008006" key="4">
    <source>
        <dbReference type="Google" id="ProtNLM"/>
    </source>
</evidence>
<evidence type="ECO:0000256" key="1">
    <source>
        <dbReference type="SAM" id="SignalP"/>
    </source>
</evidence>
<reference evidence="2 3" key="1">
    <citation type="submission" date="2015-11" db="EMBL/GenBank/DDBJ databases">
        <title>Draft Genome Sequence of the Strain BR 10303 (Bradyrhizobium sp.) isolated from nodules of Centrolobium paraense.</title>
        <authorList>
            <person name="Zelli J.E."/>
            <person name="Simoes-Araujo J.L."/>
            <person name="Barauna A.C."/>
            <person name="Silva K."/>
        </authorList>
    </citation>
    <scope>NUCLEOTIDE SEQUENCE [LARGE SCALE GENOMIC DNA]</scope>
    <source>
        <strain evidence="2 3">BR 10303</strain>
    </source>
</reference>
<name>A0A120FQV0_9BRAD</name>